<proteinExistence type="predicted"/>
<feature type="transmembrane region" description="Helical" evidence="2">
    <location>
        <begin position="86"/>
        <end position="107"/>
    </location>
</feature>
<feature type="compositionally biased region" description="Polar residues" evidence="1">
    <location>
        <begin position="40"/>
        <end position="53"/>
    </location>
</feature>
<organism evidence="3 4">
    <name type="scientific">Nitrobacter vulgaris</name>
    <dbReference type="NCBI Taxonomy" id="29421"/>
    <lineage>
        <taxon>Bacteria</taxon>
        <taxon>Pseudomonadati</taxon>
        <taxon>Pseudomonadota</taxon>
        <taxon>Alphaproteobacteria</taxon>
        <taxon>Hyphomicrobiales</taxon>
        <taxon>Nitrobacteraceae</taxon>
        <taxon>Nitrobacter</taxon>
    </lineage>
</organism>
<keyword evidence="4" id="KW-1185">Reference proteome</keyword>
<feature type="region of interest" description="Disordered" evidence="1">
    <location>
        <begin position="227"/>
        <end position="310"/>
    </location>
</feature>
<evidence type="ECO:0000256" key="1">
    <source>
        <dbReference type="SAM" id="MobiDB-lite"/>
    </source>
</evidence>
<evidence type="ECO:0000313" key="4">
    <source>
        <dbReference type="Proteomes" id="UP000189940"/>
    </source>
</evidence>
<dbReference type="STRING" id="29421.B2M20_15335"/>
<feature type="compositionally biased region" description="Pro residues" evidence="1">
    <location>
        <begin position="260"/>
        <end position="270"/>
    </location>
</feature>
<sequence length="310" mass="32595">MLFRSQPAGPQADPHDAIAAQLRDLAPRITRDPQIEANHEPSQVEETSLSTAPSLPASEPSFHPAPSNDNVDALLKDIPRARSYRGVLTVLSAICIGVAASVAWHSYGEEAKQRLSTLIPHLSMEAPASTQGVNAVEAQDTATQAAAPQPNAEAEPAQETATAAQPSTPSTDPITPPTQAAPTQAALPAEIAQSLEANASEIAALKSAVEDLKASQQQLRREIAAAAEREAHPKPPVQHRAKSVPPRPQRPSPQAATYNPPLPSPSPPPATESRIPPQRDAYIPSQAPVPARLPAQPGDDSAPRPPLPVR</sequence>
<reference evidence="3 4" key="1">
    <citation type="submission" date="2017-02" db="EMBL/GenBank/DDBJ databases">
        <title>Genome sequence of the nitrite-oxidizing bacterium Nitrobacter vulgaris strain Ab1.</title>
        <authorList>
            <person name="Mellbye B.L."/>
            <person name="Davis E.W."/>
            <person name="Spieck E."/>
            <person name="Chang J.H."/>
            <person name="Bottomley P.J."/>
            <person name="Sayavedra-Soto L.A."/>
        </authorList>
    </citation>
    <scope>NUCLEOTIDE SEQUENCE [LARGE SCALE GENOMIC DNA]</scope>
    <source>
        <strain evidence="3 4">Ab1</strain>
    </source>
</reference>
<evidence type="ECO:0000313" key="3">
    <source>
        <dbReference type="EMBL" id="OPH81846.1"/>
    </source>
</evidence>
<dbReference type="RefSeq" id="WP_079447909.1">
    <property type="nucleotide sequence ID" value="NZ_MWPQ01000054.1"/>
</dbReference>
<comment type="caution">
    <text evidence="3">The sequence shown here is derived from an EMBL/GenBank/DDBJ whole genome shotgun (WGS) entry which is preliminary data.</text>
</comment>
<keyword evidence="2" id="KW-1133">Transmembrane helix</keyword>
<dbReference type="Proteomes" id="UP000189940">
    <property type="component" value="Unassembled WGS sequence"/>
</dbReference>
<accession>A0A1V4HV39</accession>
<dbReference type="EMBL" id="MWPQ01000054">
    <property type="protein sequence ID" value="OPH81846.1"/>
    <property type="molecule type" value="Genomic_DNA"/>
</dbReference>
<dbReference type="OrthoDB" id="8130202at2"/>
<protein>
    <submittedName>
        <fullName evidence="3">Uncharacterized protein</fullName>
    </submittedName>
</protein>
<feature type="region of interest" description="Disordered" evidence="1">
    <location>
        <begin position="138"/>
        <end position="185"/>
    </location>
</feature>
<evidence type="ECO:0000256" key="2">
    <source>
        <dbReference type="SAM" id="Phobius"/>
    </source>
</evidence>
<keyword evidence="2" id="KW-0812">Transmembrane</keyword>
<feature type="region of interest" description="Disordered" evidence="1">
    <location>
        <begin position="26"/>
        <end position="68"/>
    </location>
</feature>
<dbReference type="AlphaFoldDB" id="A0A1V4HV39"/>
<feature type="compositionally biased region" description="Basic and acidic residues" evidence="1">
    <location>
        <begin position="26"/>
        <end position="39"/>
    </location>
</feature>
<keyword evidence="2" id="KW-0472">Membrane</keyword>
<name>A0A1V4HV39_NITVU</name>
<gene>
    <name evidence="3" type="ORF">B2M20_15335</name>
</gene>